<evidence type="ECO:0000256" key="3">
    <source>
        <dbReference type="ARBA" id="ARBA00022989"/>
    </source>
</evidence>
<dbReference type="AlphaFoldDB" id="A0AAJ5JL95"/>
<evidence type="ECO:0000313" key="6">
    <source>
        <dbReference type="EMBL" id="QCA29010.1"/>
    </source>
</evidence>
<gene>
    <name evidence="7" type="ORF">E4031_06420</name>
    <name evidence="6" type="ORF">E4Z98_06675</name>
</gene>
<reference evidence="6 8" key="2">
    <citation type="journal article" date="2020" name="Int. J. Syst. Evol. Microbiol.">
        <title>Vagococcus xieshaowenii sp. nov., isolated from snow finch (Montifringilla taczanowskii) cloacal content.</title>
        <authorList>
            <person name="Ge Y."/>
            <person name="Yang J."/>
            <person name="Lai X.H."/>
            <person name="Zhang G."/>
            <person name="Jin D."/>
            <person name="Lu S."/>
            <person name="Wang B."/>
            <person name="Huang Y."/>
            <person name="Huang Y."/>
            <person name="Ren Z."/>
            <person name="Zhang X."/>
            <person name="Xu J."/>
        </authorList>
    </citation>
    <scope>NUCLEOTIDE SEQUENCE [LARGE SCALE GENOMIC DNA]</scope>
    <source>
        <strain evidence="6">Personal::cf-49</strain>
        <strain evidence="8">personal::cf-49</strain>
    </source>
</reference>
<evidence type="ECO:0000256" key="2">
    <source>
        <dbReference type="ARBA" id="ARBA00022692"/>
    </source>
</evidence>
<name>A0AAJ5JL95_9ENTE</name>
<evidence type="ECO:0000256" key="1">
    <source>
        <dbReference type="ARBA" id="ARBA00004141"/>
    </source>
</evidence>
<keyword evidence="3 5" id="KW-1133">Transmembrane helix</keyword>
<evidence type="ECO:0000313" key="8">
    <source>
        <dbReference type="Proteomes" id="UP000296883"/>
    </source>
</evidence>
<dbReference type="PANTHER" id="PTHR37306:SF1">
    <property type="entry name" value="COLICIN V PRODUCTION PROTEIN"/>
    <property type="match status" value="1"/>
</dbReference>
<sequence length="180" mass="20450">MLSFFLLIIIGFAAFRGVRRGLAYQAVLTIGYLTVFTVASKQYVKLIDSLELLVPYPQPSLDSKLLYYSGEQLFNLDHYFYAGVSFLIIMLLGWALVRFIGFFFYELIFIDVFHHVGKILGGILAVLVTLVTLSCLLNLLAMVPLGFIQQMIDQSPLSKIIIEKIPYFSNKIIELWTHVA</sequence>
<protein>
    <submittedName>
        <fullName evidence="7">CvpA family protein</fullName>
    </submittedName>
</protein>
<keyword evidence="4 5" id="KW-0472">Membrane</keyword>
<keyword evidence="8" id="KW-1185">Reference proteome</keyword>
<evidence type="ECO:0000256" key="4">
    <source>
        <dbReference type="ARBA" id="ARBA00023136"/>
    </source>
</evidence>
<dbReference type="RefSeq" id="WP_135254620.1">
    <property type="nucleotide sequence ID" value="NZ_CP038865.1"/>
</dbReference>
<dbReference type="EMBL" id="CP038865">
    <property type="protein sequence ID" value="QCA29010.1"/>
    <property type="molecule type" value="Genomic_DNA"/>
</dbReference>
<dbReference type="GO" id="GO:0016020">
    <property type="term" value="C:membrane"/>
    <property type="evidence" value="ECO:0007669"/>
    <property type="project" value="UniProtKB-SubCell"/>
</dbReference>
<dbReference type="EMBL" id="SRHU01000023">
    <property type="protein sequence ID" value="TFZ41015.1"/>
    <property type="molecule type" value="Genomic_DNA"/>
</dbReference>
<evidence type="ECO:0000313" key="9">
    <source>
        <dbReference type="Proteomes" id="UP000297725"/>
    </source>
</evidence>
<feature type="transmembrane region" description="Helical" evidence="5">
    <location>
        <begin position="79"/>
        <end position="107"/>
    </location>
</feature>
<dbReference type="Proteomes" id="UP000297725">
    <property type="component" value="Unassembled WGS sequence"/>
</dbReference>
<feature type="transmembrane region" description="Helical" evidence="5">
    <location>
        <begin position="119"/>
        <end position="147"/>
    </location>
</feature>
<reference evidence="7 9" key="1">
    <citation type="submission" date="2019-03" db="EMBL/GenBank/DDBJ databases">
        <title>Vagococcus sp. was isolated fron gut of Carduelis flavirostris.</title>
        <authorList>
            <person name="Ge Y."/>
        </authorList>
    </citation>
    <scope>NUCLEOTIDE SEQUENCE [LARGE SCALE GENOMIC DNA]</scope>
    <source>
        <strain evidence="7 9">CF-210</strain>
    </source>
</reference>
<evidence type="ECO:0000256" key="5">
    <source>
        <dbReference type="SAM" id="Phobius"/>
    </source>
</evidence>
<dbReference type="Proteomes" id="UP000296883">
    <property type="component" value="Chromosome"/>
</dbReference>
<accession>A0AAJ5JL95</accession>
<dbReference type="PANTHER" id="PTHR37306">
    <property type="entry name" value="COLICIN V PRODUCTION PROTEIN"/>
    <property type="match status" value="1"/>
</dbReference>
<proteinExistence type="predicted"/>
<dbReference type="GO" id="GO:0009403">
    <property type="term" value="P:toxin biosynthetic process"/>
    <property type="evidence" value="ECO:0007669"/>
    <property type="project" value="InterPro"/>
</dbReference>
<organism evidence="7 9">
    <name type="scientific">Vagococcus xieshaowenii</name>
    <dbReference type="NCBI Taxonomy" id="2562451"/>
    <lineage>
        <taxon>Bacteria</taxon>
        <taxon>Bacillati</taxon>
        <taxon>Bacillota</taxon>
        <taxon>Bacilli</taxon>
        <taxon>Lactobacillales</taxon>
        <taxon>Enterococcaceae</taxon>
        <taxon>Vagococcus</taxon>
    </lineage>
</organism>
<dbReference type="Pfam" id="PF02674">
    <property type="entry name" value="Colicin_V"/>
    <property type="match status" value="1"/>
</dbReference>
<comment type="subcellular location">
    <subcellularLocation>
        <location evidence="1">Membrane</location>
        <topology evidence="1">Multi-pass membrane protein</topology>
    </subcellularLocation>
</comment>
<evidence type="ECO:0000313" key="7">
    <source>
        <dbReference type="EMBL" id="TFZ41015.1"/>
    </source>
</evidence>
<keyword evidence="2 5" id="KW-0812">Transmembrane</keyword>
<dbReference type="InterPro" id="IPR003825">
    <property type="entry name" value="Colicin-V_CvpA"/>
</dbReference>